<protein>
    <submittedName>
        <fullName evidence="2">Uncharacterized protein</fullName>
    </submittedName>
</protein>
<dbReference type="RefSeq" id="WP_019595647.1">
    <property type="nucleotide sequence ID" value="NZ_FOVA01000007.1"/>
</dbReference>
<dbReference type="Proteomes" id="UP000255101">
    <property type="component" value="Unassembled WGS sequence"/>
</dbReference>
<feature type="coiled-coil region" evidence="1">
    <location>
        <begin position="23"/>
        <end position="57"/>
    </location>
</feature>
<gene>
    <name evidence="2" type="ORF">NCTC11460_02152</name>
</gene>
<proteinExistence type="predicted"/>
<accession>A0A379CJ68</accession>
<evidence type="ECO:0000313" key="2">
    <source>
        <dbReference type="EMBL" id="SUB62144.1"/>
    </source>
</evidence>
<sequence length="59" mass="7021">MDLNKDIYLQVVLEKLKRIDDENLLLNALLIQKENRIKELEADLESYNIMEKDSDNKTK</sequence>
<dbReference type="EMBL" id="UGTB01000004">
    <property type="protein sequence ID" value="SUB62144.1"/>
    <property type="molecule type" value="Genomic_DNA"/>
</dbReference>
<evidence type="ECO:0000256" key="1">
    <source>
        <dbReference type="SAM" id="Coils"/>
    </source>
</evidence>
<reference evidence="2 3" key="1">
    <citation type="submission" date="2018-06" db="EMBL/GenBank/DDBJ databases">
        <authorList>
            <consortium name="Pathogen Informatics"/>
            <person name="Doyle S."/>
        </authorList>
    </citation>
    <scope>NUCLEOTIDE SEQUENCE [LARGE SCALE GENOMIC DNA]</scope>
    <source>
        <strain evidence="2 3">NCTC11460</strain>
    </source>
</reference>
<organism evidence="2 3">
    <name type="scientific">Peptostreptococcus anaerobius</name>
    <dbReference type="NCBI Taxonomy" id="1261"/>
    <lineage>
        <taxon>Bacteria</taxon>
        <taxon>Bacillati</taxon>
        <taxon>Bacillota</taxon>
        <taxon>Clostridia</taxon>
        <taxon>Peptostreptococcales</taxon>
        <taxon>Peptostreptococcaceae</taxon>
        <taxon>Peptostreptococcus</taxon>
    </lineage>
</organism>
<name>A0A379CJ68_9FIRM</name>
<keyword evidence="1" id="KW-0175">Coiled coil</keyword>
<dbReference type="AlphaFoldDB" id="A0A379CJ68"/>
<evidence type="ECO:0000313" key="3">
    <source>
        <dbReference type="Proteomes" id="UP000255101"/>
    </source>
</evidence>